<sequence>MVLTLIFTVADILVLTELLALRAESSPPRLLQCRTGSPHKAATHRGATGLSRSVSTASPLSSTWAAITERSVTFPDHDTTVPYMVLPVTVEETLMVLLMRIITVHIRHAVHVQNGAPGHCVCATALGMAVSDFLVLPFGEASLFLMAAVSNWKWSATVKAAMATARRFEWESVAEPPSPLTQEQKDGAQAHTLRGKDPERNSAPGSSLARSDVKDVALPLVSGTLTPLCEGRREVTERLSEEQNP</sequence>
<organism evidence="3 4">
    <name type="scientific">Leishmania donovani</name>
    <dbReference type="NCBI Taxonomy" id="5661"/>
    <lineage>
        <taxon>Eukaryota</taxon>
        <taxon>Discoba</taxon>
        <taxon>Euglenozoa</taxon>
        <taxon>Kinetoplastea</taxon>
        <taxon>Metakinetoplastina</taxon>
        <taxon>Trypanosomatida</taxon>
        <taxon>Trypanosomatidae</taxon>
        <taxon>Leishmaniinae</taxon>
        <taxon>Leishmania</taxon>
    </lineage>
</organism>
<evidence type="ECO:0000313" key="4">
    <source>
        <dbReference type="Proteomes" id="UP000318447"/>
    </source>
</evidence>
<feature type="compositionally biased region" description="Basic and acidic residues" evidence="1">
    <location>
        <begin position="183"/>
        <end position="200"/>
    </location>
</feature>
<keyword evidence="2" id="KW-0732">Signal</keyword>
<feature type="signal peptide" evidence="2">
    <location>
        <begin position="1"/>
        <end position="25"/>
    </location>
</feature>
<accession>A0A504WX79</accession>
<feature type="chain" id="PRO_5021381645" description="Integral membrane protein" evidence="2">
    <location>
        <begin position="26"/>
        <end position="245"/>
    </location>
</feature>
<evidence type="ECO:0000256" key="2">
    <source>
        <dbReference type="SAM" id="SignalP"/>
    </source>
</evidence>
<feature type="region of interest" description="Disordered" evidence="1">
    <location>
        <begin position="32"/>
        <end position="55"/>
    </location>
</feature>
<name>A0A504WX79_LEIDO</name>
<gene>
    <name evidence="3" type="ORF">CGC21_25595</name>
</gene>
<dbReference type="EMBL" id="RHLC01000004">
    <property type="protein sequence ID" value="TPP39965.1"/>
    <property type="molecule type" value="Genomic_DNA"/>
</dbReference>
<evidence type="ECO:0000313" key="3">
    <source>
        <dbReference type="EMBL" id="TPP39965.1"/>
    </source>
</evidence>
<protein>
    <recommendedName>
        <fullName evidence="5">Integral membrane protein</fullName>
    </recommendedName>
</protein>
<proteinExistence type="predicted"/>
<dbReference type="AlphaFoldDB" id="A0A504WX79"/>
<evidence type="ECO:0008006" key="5">
    <source>
        <dbReference type="Google" id="ProtNLM"/>
    </source>
</evidence>
<dbReference type="VEuPathDB" id="TriTrypDB:LdCL_340010300"/>
<evidence type="ECO:0000256" key="1">
    <source>
        <dbReference type="SAM" id="MobiDB-lite"/>
    </source>
</evidence>
<dbReference type="Proteomes" id="UP000318447">
    <property type="component" value="Unassembled WGS sequence"/>
</dbReference>
<feature type="region of interest" description="Disordered" evidence="1">
    <location>
        <begin position="174"/>
        <end position="211"/>
    </location>
</feature>
<comment type="caution">
    <text evidence="3">The sequence shown here is derived from an EMBL/GenBank/DDBJ whole genome shotgun (WGS) entry which is preliminary data.</text>
</comment>
<reference evidence="4" key="1">
    <citation type="submission" date="2019-02" db="EMBL/GenBank/DDBJ databases">
        <title>FDA dAtabase for Regulatory Grade micrObial Sequences (FDA-ARGOS): Supporting development and validation of Infectious Disease Dx tests.</title>
        <authorList>
            <person name="Duncan R."/>
            <person name="Fisher C."/>
            <person name="Tallon L."/>
            <person name="Sadzewicz L."/>
            <person name="Sengamalay N."/>
            <person name="Ott S."/>
            <person name="Godinez A."/>
            <person name="Nagaraj S."/>
            <person name="Vavikolanu K."/>
            <person name="Nadendla S."/>
            <person name="Aluvathingal J."/>
            <person name="Sichtig H."/>
        </authorList>
    </citation>
    <scope>NUCLEOTIDE SEQUENCE [LARGE SCALE GENOMIC DNA]</scope>
    <source>
        <strain evidence="4">FDAARGOS_361</strain>
    </source>
</reference>